<accession>A0A2A9NKT0</accession>
<dbReference type="AlphaFoldDB" id="A0A2A9NKT0"/>
<feature type="compositionally biased region" description="Low complexity" evidence="5">
    <location>
        <begin position="29"/>
        <end position="40"/>
    </location>
</feature>
<dbReference type="GO" id="GO:1990269">
    <property type="term" value="F:RNA polymerase II C-terminal domain phosphoserine binding"/>
    <property type="evidence" value="ECO:0007669"/>
    <property type="project" value="TreeGrafter"/>
</dbReference>
<dbReference type="Pfam" id="PF03126">
    <property type="entry name" value="Plus-3"/>
    <property type="match status" value="1"/>
</dbReference>
<dbReference type="PANTHER" id="PTHR13115">
    <property type="entry name" value="RNA POLYMERASE-ASSOCIATED PROTEIN RTF1 HOMOLOG"/>
    <property type="match status" value="1"/>
</dbReference>
<evidence type="ECO:0000313" key="8">
    <source>
        <dbReference type="Proteomes" id="UP000242287"/>
    </source>
</evidence>
<feature type="region of interest" description="Disordered" evidence="5">
    <location>
        <begin position="458"/>
        <end position="548"/>
    </location>
</feature>
<feature type="compositionally biased region" description="Basic and acidic residues" evidence="5">
    <location>
        <begin position="97"/>
        <end position="109"/>
    </location>
</feature>
<dbReference type="PANTHER" id="PTHR13115:SF8">
    <property type="entry name" value="RNA POLYMERASE-ASSOCIATED PROTEIN RTF1 HOMOLOG"/>
    <property type="match status" value="1"/>
</dbReference>
<dbReference type="EMBL" id="KZ302045">
    <property type="protein sequence ID" value="PFH48931.1"/>
    <property type="molecule type" value="Genomic_DNA"/>
</dbReference>
<organism evidence="7 8">
    <name type="scientific">Amanita thiersii Skay4041</name>
    <dbReference type="NCBI Taxonomy" id="703135"/>
    <lineage>
        <taxon>Eukaryota</taxon>
        <taxon>Fungi</taxon>
        <taxon>Dikarya</taxon>
        <taxon>Basidiomycota</taxon>
        <taxon>Agaricomycotina</taxon>
        <taxon>Agaricomycetes</taxon>
        <taxon>Agaricomycetidae</taxon>
        <taxon>Agaricales</taxon>
        <taxon>Pluteineae</taxon>
        <taxon>Amanitaceae</taxon>
        <taxon>Amanita</taxon>
    </lineage>
</organism>
<dbReference type="Gene3D" id="3.90.70.200">
    <property type="entry name" value="Plus-3 domain"/>
    <property type="match status" value="1"/>
</dbReference>
<dbReference type="OrthoDB" id="166375at2759"/>
<evidence type="ECO:0000256" key="3">
    <source>
        <dbReference type="ARBA" id="ARBA00023163"/>
    </source>
</evidence>
<evidence type="ECO:0000256" key="5">
    <source>
        <dbReference type="SAM" id="MobiDB-lite"/>
    </source>
</evidence>
<keyword evidence="3" id="KW-0804">Transcription</keyword>
<evidence type="ECO:0000313" key="7">
    <source>
        <dbReference type="EMBL" id="PFH48931.1"/>
    </source>
</evidence>
<comment type="subcellular location">
    <subcellularLocation>
        <location evidence="1">Nucleus</location>
    </subcellularLocation>
</comment>
<dbReference type="SUPFAM" id="SSF159042">
    <property type="entry name" value="Plus3-like"/>
    <property type="match status" value="1"/>
</dbReference>
<gene>
    <name evidence="7" type="ORF">AMATHDRAFT_195713</name>
</gene>
<dbReference type="Proteomes" id="UP000242287">
    <property type="component" value="Unassembled WGS sequence"/>
</dbReference>
<keyword evidence="2" id="KW-0805">Transcription regulation</keyword>
<proteinExistence type="predicted"/>
<dbReference type="STRING" id="703135.A0A2A9NKT0"/>
<evidence type="ECO:0000256" key="4">
    <source>
        <dbReference type="ARBA" id="ARBA00023242"/>
    </source>
</evidence>
<dbReference type="InterPro" id="IPR036128">
    <property type="entry name" value="Plus3-like_sf"/>
</dbReference>
<feature type="compositionally biased region" description="Basic and acidic residues" evidence="5">
    <location>
        <begin position="144"/>
        <end position="166"/>
    </location>
</feature>
<sequence>MSDFGDDIDDEILALATEDSDKKRKRKASGSGASGNVNGAGKRRKADLSKDSYDTPESEVDEDMDPYPLEGKYKNEEDRQWLLQLAEIERERILADRADQKQQLADKRILSQMVREQRGVTSSGNGEDDRVSPVAKRQHTARGVTKEKTKKLDELKAKRKAKDEKKKSRQLSPKRERSSSPNDMEISDDESEDGQITKFDEEEEKERRLLDRLNSGSKKAEEDDEPATLADLEKCRLTRDTLAKYCMAPWFEEFVQGAWVRFLIGNSGGEGGGPVYRICEISNLAADLVKPYKLNERTVNQAFELKHGKSIKVFTMDKVSNGAFAEREYHRWTSACTHDEEKLPTKKHLERKVEQMKKLSSQPITESDINAMLARKLQMSRNKPAAFLTMERSRLNQARTLAQRRQDYVEVAEIDKQLSALNANIGISEKEAPATEAEDKLAKVNERNRKANLEAVRRAEMAEAERKKKERMLAVQGRDGRSTTPHDPSARLKTVPRVFAATPVGSRPGTPSLGPSQPSNGTNTPRQVSPLPPSVLSGKGTGVGGAGQKTTFEASIINSVEVDLGDF</sequence>
<evidence type="ECO:0000256" key="2">
    <source>
        <dbReference type="ARBA" id="ARBA00023015"/>
    </source>
</evidence>
<dbReference type="GO" id="GO:0016593">
    <property type="term" value="C:Cdc73/Paf1 complex"/>
    <property type="evidence" value="ECO:0007669"/>
    <property type="project" value="TreeGrafter"/>
</dbReference>
<dbReference type="GO" id="GO:0003677">
    <property type="term" value="F:DNA binding"/>
    <property type="evidence" value="ECO:0007669"/>
    <property type="project" value="InterPro"/>
</dbReference>
<dbReference type="InterPro" id="IPR004343">
    <property type="entry name" value="Plus-3_dom"/>
</dbReference>
<feature type="domain" description="Plus3" evidence="6">
    <location>
        <begin position="226"/>
        <end position="361"/>
    </location>
</feature>
<keyword evidence="8" id="KW-1185">Reference proteome</keyword>
<keyword evidence="4" id="KW-0539">Nucleus</keyword>
<evidence type="ECO:0000259" key="6">
    <source>
        <dbReference type="PROSITE" id="PS51360"/>
    </source>
</evidence>
<feature type="region of interest" description="Disordered" evidence="5">
    <location>
        <begin position="16"/>
        <end position="76"/>
    </location>
</feature>
<feature type="compositionally biased region" description="Polar residues" evidence="5">
    <location>
        <begin position="513"/>
        <end position="527"/>
    </location>
</feature>
<dbReference type="SMART" id="SM00719">
    <property type="entry name" value="Plus3"/>
    <property type="match status" value="1"/>
</dbReference>
<protein>
    <recommendedName>
        <fullName evidence="6">Plus3 domain-containing protein</fullName>
    </recommendedName>
</protein>
<feature type="region of interest" description="Disordered" evidence="5">
    <location>
        <begin position="97"/>
        <end position="227"/>
    </location>
</feature>
<evidence type="ECO:0000256" key="1">
    <source>
        <dbReference type="ARBA" id="ARBA00004123"/>
    </source>
</evidence>
<feature type="compositionally biased region" description="Basic and acidic residues" evidence="5">
    <location>
        <begin position="458"/>
        <end position="467"/>
    </location>
</feature>
<feature type="compositionally biased region" description="Acidic residues" evidence="5">
    <location>
        <begin position="54"/>
        <end position="65"/>
    </location>
</feature>
<name>A0A2A9NKT0_9AGAR</name>
<dbReference type="PROSITE" id="PS51360">
    <property type="entry name" value="PLUS3"/>
    <property type="match status" value="1"/>
</dbReference>
<reference evidence="7 8" key="1">
    <citation type="submission" date="2014-02" db="EMBL/GenBank/DDBJ databases">
        <title>Transposable element dynamics among asymbiotic and ectomycorrhizal Amanita fungi.</title>
        <authorList>
            <consortium name="DOE Joint Genome Institute"/>
            <person name="Hess J."/>
            <person name="Skrede I."/>
            <person name="Wolfe B."/>
            <person name="LaButti K."/>
            <person name="Ohm R.A."/>
            <person name="Grigoriev I.V."/>
            <person name="Pringle A."/>
        </authorList>
    </citation>
    <scope>NUCLEOTIDE SEQUENCE [LARGE SCALE GENOMIC DNA]</scope>
    <source>
        <strain evidence="7 8">SKay4041</strain>
    </source>
</reference>